<comment type="caution">
    <text evidence="1">The sequence shown here is derived from an EMBL/GenBank/DDBJ whole genome shotgun (WGS) entry which is preliminary data.</text>
</comment>
<accession>A0A8H7E8N5</accession>
<dbReference type="EMBL" id="JAACFV010000012">
    <property type="protein sequence ID" value="KAF7512530.1"/>
    <property type="molecule type" value="Genomic_DNA"/>
</dbReference>
<dbReference type="AlphaFoldDB" id="A0A8H7E8N5"/>
<dbReference type="Proteomes" id="UP000606974">
    <property type="component" value="Unassembled WGS sequence"/>
</dbReference>
<name>A0A8H7E8N5_9EURO</name>
<organism evidence="1 2">
    <name type="scientific">Endocarpon pusillum</name>
    <dbReference type="NCBI Taxonomy" id="364733"/>
    <lineage>
        <taxon>Eukaryota</taxon>
        <taxon>Fungi</taxon>
        <taxon>Dikarya</taxon>
        <taxon>Ascomycota</taxon>
        <taxon>Pezizomycotina</taxon>
        <taxon>Eurotiomycetes</taxon>
        <taxon>Chaetothyriomycetidae</taxon>
        <taxon>Verrucariales</taxon>
        <taxon>Verrucariaceae</taxon>
        <taxon>Endocarpon</taxon>
    </lineage>
</organism>
<proteinExistence type="predicted"/>
<keyword evidence="2" id="KW-1185">Reference proteome</keyword>
<reference evidence="1" key="1">
    <citation type="submission" date="2020-02" db="EMBL/GenBank/DDBJ databases">
        <authorList>
            <person name="Palmer J.M."/>
        </authorList>
    </citation>
    <scope>NUCLEOTIDE SEQUENCE</scope>
    <source>
        <strain evidence="1">EPUS1.4</strain>
        <tissue evidence="1">Thallus</tissue>
    </source>
</reference>
<sequence length="87" mass="10046">MQLGGRCPVSCFNVGSTVKYKWSKKPQRQRLQDTCMLTCRDTILNWFCRPECAHLGTTSGTYFHWSGMHDLRSAQFAQFGTTSEWYA</sequence>
<protein>
    <submittedName>
        <fullName evidence="1">Uncharacterized protein</fullName>
    </submittedName>
</protein>
<evidence type="ECO:0000313" key="1">
    <source>
        <dbReference type="EMBL" id="KAF7512530.1"/>
    </source>
</evidence>
<evidence type="ECO:0000313" key="2">
    <source>
        <dbReference type="Proteomes" id="UP000606974"/>
    </source>
</evidence>
<gene>
    <name evidence="1" type="ORF">GJ744_001465</name>
</gene>